<dbReference type="EMBL" id="LNYR01000021">
    <property type="protein sequence ID" value="KTD49182.1"/>
    <property type="molecule type" value="Genomic_DNA"/>
</dbReference>
<dbReference type="Proteomes" id="UP000054639">
    <property type="component" value="Unassembled WGS sequence"/>
</dbReference>
<dbReference type="SUPFAM" id="SSF74942">
    <property type="entry name" value="YhbC-like, C-terminal domain"/>
    <property type="match status" value="1"/>
</dbReference>
<dbReference type="InterPro" id="IPR035956">
    <property type="entry name" value="RimP_N_sf"/>
</dbReference>
<evidence type="ECO:0000313" key="7">
    <source>
        <dbReference type="Proteomes" id="UP000054639"/>
    </source>
</evidence>
<evidence type="ECO:0000256" key="3">
    <source>
        <dbReference type="HAMAP-Rule" id="MF_01077"/>
    </source>
</evidence>
<evidence type="ECO:0000259" key="5">
    <source>
        <dbReference type="Pfam" id="PF17384"/>
    </source>
</evidence>
<accession>A0ABR5RLW2</accession>
<dbReference type="InterPro" id="IPR028998">
    <property type="entry name" value="RimP_C"/>
</dbReference>
<name>A0ABR5RLW2_9GAMM</name>
<comment type="subcellular location">
    <subcellularLocation>
        <location evidence="3">Cytoplasm</location>
    </subcellularLocation>
</comment>
<sequence length="215" mass="23722">MASVDAGWSSLVARRAHNPKVVGSNPAPATTLLEPHLWGFLLCLIGYCANLSRFTDLGVCALFLFVNTMMQDELVQLLAPTVSAMGYELWGCEYLSQGKHSLLRIYIDKPDGIGIEDCQEVSKQISALLDVEDPIPGNYSLEISSPGIPRPLFSDWQYQRYVGQPVQVKTFKPVNGKRKLLGTIVSASESAVVLDINNEHHEILFSNIVKAYLTV</sequence>
<dbReference type="InterPro" id="IPR003728">
    <property type="entry name" value="Ribosome_maturation_RimP"/>
</dbReference>
<dbReference type="SUPFAM" id="SSF75420">
    <property type="entry name" value="YhbC-like, N-terminal domain"/>
    <property type="match status" value="1"/>
</dbReference>
<dbReference type="InterPro" id="IPR028989">
    <property type="entry name" value="RimP_N"/>
</dbReference>
<reference evidence="6 7" key="1">
    <citation type="submission" date="2015-11" db="EMBL/GenBank/DDBJ databases">
        <title>Genomic analysis of 38 Legionella species identifies large and diverse effector repertoires.</title>
        <authorList>
            <person name="Burstein D."/>
            <person name="Amaro F."/>
            <person name="Zusman T."/>
            <person name="Lifshitz Z."/>
            <person name="Cohen O."/>
            <person name="Gilbert J.A."/>
            <person name="Pupko T."/>
            <person name="Shuman H.A."/>
            <person name="Segal G."/>
        </authorList>
    </citation>
    <scope>NUCLEOTIDE SEQUENCE [LARGE SCALE GENOMIC DNA]</scope>
    <source>
        <strain evidence="6 7">ATCC 49507</strain>
    </source>
</reference>
<dbReference type="Pfam" id="PF02576">
    <property type="entry name" value="RimP_N"/>
    <property type="match status" value="1"/>
</dbReference>
<dbReference type="PANTHER" id="PTHR33867">
    <property type="entry name" value="RIBOSOME MATURATION FACTOR RIMP"/>
    <property type="match status" value="1"/>
</dbReference>
<dbReference type="Gene3D" id="2.30.30.180">
    <property type="entry name" value="Ribosome maturation factor RimP, C-terminal domain"/>
    <property type="match status" value="1"/>
</dbReference>
<protein>
    <recommendedName>
        <fullName evidence="3">Ribosome maturation factor RimP</fullName>
    </recommendedName>
</protein>
<dbReference type="CDD" id="cd01734">
    <property type="entry name" value="YlxS_C"/>
    <property type="match status" value="1"/>
</dbReference>
<keyword evidence="1 3" id="KW-0963">Cytoplasm</keyword>
<keyword evidence="2 3" id="KW-0690">Ribosome biogenesis</keyword>
<dbReference type="HAMAP" id="MF_01077">
    <property type="entry name" value="RimP"/>
    <property type="match status" value="1"/>
</dbReference>
<comment type="similarity">
    <text evidence="3">Belongs to the RimP family.</text>
</comment>
<comment type="function">
    <text evidence="3">Required for maturation of 30S ribosomal subunits.</text>
</comment>
<dbReference type="Pfam" id="PF17384">
    <property type="entry name" value="DUF150_C"/>
    <property type="match status" value="1"/>
</dbReference>
<dbReference type="Gene3D" id="3.30.300.70">
    <property type="entry name" value="RimP-like superfamily, N-terminal"/>
    <property type="match status" value="1"/>
</dbReference>
<evidence type="ECO:0000313" key="6">
    <source>
        <dbReference type="EMBL" id="KTD49182.1"/>
    </source>
</evidence>
<feature type="domain" description="Ribosome maturation factor RimP C-terminal" evidence="5">
    <location>
        <begin position="152"/>
        <end position="213"/>
    </location>
</feature>
<evidence type="ECO:0000256" key="2">
    <source>
        <dbReference type="ARBA" id="ARBA00022517"/>
    </source>
</evidence>
<proteinExistence type="inferred from homology"/>
<dbReference type="NCBIfam" id="NF000927">
    <property type="entry name" value="PRK00092.1-1"/>
    <property type="match status" value="1"/>
</dbReference>
<keyword evidence="7" id="KW-1185">Reference proteome</keyword>
<evidence type="ECO:0000259" key="4">
    <source>
        <dbReference type="Pfam" id="PF02576"/>
    </source>
</evidence>
<dbReference type="InterPro" id="IPR036847">
    <property type="entry name" value="RimP_C_sf"/>
</dbReference>
<feature type="domain" description="Ribosome maturation factor RimP N-terminal" evidence="4">
    <location>
        <begin position="77"/>
        <end position="148"/>
    </location>
</feature>
<organism evidence="6 7">
    <name type="scientific">Legionella quateirensis</name>
    <dbReference type="NCBI Taxonomy" id="45072"/>
    <lineage>
        <taxon>Bacteria</taxon>
        <taxon>Pseudomonadati</taxon>
        <taxon>Pseudomonadota</taxon>
        <taxon>Gammaproteobacteria</taxon>
        <taxon>Legionellales</taxon>
        <taxon>Legionellaceae</taxon>
        <taxon>Legionella</taxon>
    </lineage>
</organism>
<comment type="caution">
    <text evidence="6">The sequence shown here is derived from an EMBL/GenBank/DDBJ whole genome shotgun (WGS) entry which is preliminary data.</text>
</comment>
<dbReference type="PANTHER" id="PTHR33867:SF1">
    <property type="entry name" value="RIBOSOME MATURATION FACTOR RIMP"/>
    <property type="match status" value="1"/>
</dbReference>
<evidence type="ECO:0000256" key="1">
    <source>
        <dbReference type="ARBA" id="ARBA00022490"/>
    </source>
</evidence>
<gene>
    <name evidence="3 6" type="primary">rimP</name>
    <name evidence="6" type="ORF">Lqua_1634</name>
</gene>